<dbReference type="Proteomes" id="UP001218218">
    <property type="component" value="Unassembled WGS sequence"/>
</dbReference>
<gene>
    <name evidence="2" type="ORF">DFH08DRAFT_799398</name>
</gene>
<accession>A0AAD7F1W4</accession>
<keyword evidence="3" id="KW-1185">Reference proteome</keyword>
<feature type="compositionally biased region" description="Acidic residues" evidence="1">
    <location>
        <begin position="139"/>
        <end position="149"/>
    </location>
</feature>
<protein>
    <submittedName>
        <fullName evidence="2">Uncharacterized protein</fullName>
    </submittedName>
</protein>
<evidence type="ECO:0000313" key="2">
    <source>
        <dbReference type="EMBL" id="KAJ7362352.1"/>
    </source>
</evidence>
<dbReference type="AlphaFoldDB" id="A0AAD7F1W4"/>
<feature type="region of interest" description="Disordered" evidence="1">
    <location>
        <begin position="128"/>
        <end position="169"/>
    </location>
</feature>
<proteinExistence type="predicted"/>
<dbReference type="EMBL" id="JARIHO010000004">
    <property type="protein sequence ID" value="KAJ7362352.1"/>
    <property type="molecule type" value="Genomic_DNA"/>
</dbReference>
<organism evidence="2 3">
    <name type="scientific">Mycena albidolilacea</name>
    <dbReference type="NCBI Taxonomy" id="1033008"/>
    <lineage>
        <taxon>Eukaryota</taxon>
        <taxon>Fungi</taxon>
        <taxon>Dikarya</taxon>
        <taxon>Basidiomycota</taxon>
        <taxon>Agaricomycotina</taxon>
        <taxon>Agaricomycetes</taxon>
        <taxon>Agaricomycetidae</taxon>
        <taxon>Agaricales</taxon>
        <taxon>Marasmiineae</taxon>
        <taxon>Mycenaceae</taxon>
        <taxon>Mycena</taxon>
    </lineage>
</organism>
<evidence type="ECO:0000313" key="3">
    <source>
        <dbReference type="Proteomes" id="UP001218218"/>
    </source>
</evidence>
<reference evidence="2" key="1">
    <citation type="submission" date="2023-03" db="EMBL/GenBank/DDBJ databases">
        <title>Massive genome expansion in bonnet fungi (Mycena s.s.) driven by repeated elements and novel gene families across ecological guilds.</title>
        <authorList>
            <consortium name="Lawrence Berkeley National Laboratory"/>
            <person name="Harder C.B."/>
            <person name="Miyauchi S."/>
            <person name="Viragh M."/>
            <person name="Kuo A."/>
            <person name="Thoen E."/>
            <person name="Andreopoulos B."/>
            <person name="Lu D."/>
            <person name="Skrede I."/>
            <person name="Drula E."/>
            <person name="Henrissat B."/>
            <person name="Morin E."/>
            <person name="Kohler A."/>
            <person name="Barry K."/>
            <person name="LaButti K."/>
            <person name="Morin E."/>
            <person name="Salamov A."/>
            <person name="Lipzen A."/>
            <person name="Mereny Z."/>
            <person name="Hegedus B."/>
            <person name="Baldrian P."/>
            <person name="Stursova M."/>
            <person name="Weitz H."/>
            <person name="Taylor A."/>
            <person name="Grigoriev I.V."/>
            <person name="Nagy L.G."/>
            <person name="Martin F."/>
            <person name="Kauserud H."/>
        </authorList>
    </citation>
    <scope>NUCLEOTIDE SEQUENCE</scope>
    <source>
        <strain evidence="2">CBHHK002</strain>
    </source>
</reference>
<sequence>MIKRVIVSADSIIQYPVDLVPVTIMDENGRISLKQDNGRVVGYNPTLSRSFQCNTDLKFIGSGPLAMALSIYMTLYTINGRRELSGQQVACSLLGIGNHLMDAQFAVFYWSKSLTWLSDNEFPPYAKKTVDPTPSLDKPEEEAQEEASWEEISREETSHLEETDSEEHTHDNLVNLVDLEDSMVLLNEQAIPMLNSLVYDILFRLTELEDIPMWDQCVGYEKVQLSKGKESVQVDDDMDDIDDNNVLGLCHP</sequence>
<evidence type="ECO:0000256" key="1">
    <source>
        <dbReference type="SAM" id="MobiDB-lite"/>
    </source>
</evidence>
<name>A0AAD7F1W4_9AGAR</name>
<feature type="compositionally biased region" description="Basic and acidic residues" evidence="1">
    <location>
        <begin position="151"/>
        <end position="169"/>
    </location>
</feature>
<comment type="caution">
    <text evidence="2">The sequence shown here is derived from an EMBL/GenBank/DDBJ whole genome shotgun (WGS) entry which is preliminary data.</text>
</comment>